<sequence>MKTLLLSLTTAATAIAALPSVGPDYQRPDAPTPATYRDAADTTSVALAPDWWRAFNDPALDALITRALAANQDLRAALARVEQSRALAGVARSAYLPSLAADPSLTRERSSRTVDNALPDSPATTHRLSIDLSWELDLFGRVRRLNQSARADLDAAGATFAAARLSLTAEVATTHFTLRALDRELAIVTQTTAVRRDTLQLIQARVRQGTADDVALARAETELAATEADAAALAIRRSATQNALAVLLGEPAPSSDHSTLITQLSTPPPAIPAGLPGNLLTRRPDIAAAERSLAAASARIGVAKSAFFPTIALTGAAGYASADISDLTKPDSRLWSFGPSIYLPLFQGGRNKANLARSRAAYDEAAATYQQSVLVALREVQDALTASRLLGDQAAAQSRAVASARRGADLSQKRYDAGFVSYFEVVDAQRTALVVERADAQLAGQRWITHVALIKALGGGWSQPTS</sequence>
<keyword evidence="2" id="KW-0812">Transmembrane</keyword>
<keyword evidence="4" id="KW-1185">Reference proteome</keyword>
<keyword evidence="2" id="KW-1134">Transmembrane beta strand</keyword>
<dbReference type="Proteomes" id="UP000315648">
    <property type="component" value="Unassembled WGS sequence"/>
</dbReference>
<keyword evidence="2" id="KW-0449">Lipoprotein</keyword>
<dbReference type="GO" id="GO:0015562">
    <property type="term" value="F:efflux transmembrane transporter activity"/>
    <property type="evidence" value="ECO:0007669"/>
    <property type="project" value="InterPro"/>
</dbReference>
<keyword evidence="2" id="KW-0564">Palmitate</keyword>
<comment type="similarity">
    <text evidence="1 2">Belongs to the outer membrane factor (OMF) (TC 1.B.17) family.</text>
</comment>
<dbReference type="GO" id="GO:0005886">
    <property type="term" value="C:plasma membrane"/>
    <property type="evidence" value="ECO:0007669"/>
    <property type="project" value="UniProtKB-SubCell"/>
</dbReference>
<dbReference type="Gene3D" id="2.20.200.10">
    <property type="entry name" value="Outer membrane efflux proteins (OEP)"/>
    <property type="match status" value="1"/>
</dbReference>
<accession>A0A556QGS9</accession>
<name>A0A556QGS9_9BACT</name>
<dbReference type="PANTHER" id="PTHR30203">
    <property type="entry name" value="OUTER MEMBRANE CATION EFFLUX PROTEIN"/>
    <property type="match status" value="1"/>
</dbReference>
<dbReference type="OrthoDB" id="9770517at2"/>
<dbReference type="RefSeq" id="WP_144354117.1">
    <property type="nucleotide sequence ID" value="NZ_CBCRVV010000004.1"/>
</dbReference>
<dbReference type="AlphaFoldDB" id="A0A556QGS9"/>
<dbReference type="InterPro" id="IPR010131">
    <property type="entry name" value="MdtP/NodT-like"/>
</dbReference>
<evidence type="ECO:0000256" key="2">
    <source>
        <dbReference type="RuleBase" id="RU362097"/>
    </source>
</evidence>
<keyword evidence="2" id="KW-0472">Membrane</keyword>
<gene>
    <name evidence="3" type="ORF">FPL22_16425</name>
</gene>
<feature type="chain" id="PRO_5022260902" evidence="2">
    <location>
        <begin position="17"/>
        <end position="466"/>
    </location>
</feature>
<dbReference type="EMBL" id="VMBG01000003">
    <property type="protein sequence ID" value="TSJ75844.1"/>
    <property type="molecule type" value="Genomic_DNA"/>
</dbReference>
<dbReference type="Gene3D" id="1.20.1600.10">
    <property type="entry name" value="Outer membrane efflux proteins (OEP)"/>
    <property type="match status" value="1"/>
</dbReference>
<dbReference type="PANTHER" id="PTHR30203:SF33">
    <property type="entry name" value="BLR4455 PROTEIN"/>
    <property type="match status" value="1"/>
</dbReference>
<dbReference type="NCBIfam" id="TIGR01845">
    <property type="entry name" value="outer_NodT"/>
    <property type="match status" value="1"/>
</dbReference>
<organism evidence="3 4">
    <name type="scientific">Rariglobus hedericola</name>
    <dbReference type="NCBI Taxonomy" id="2597822"/>
    <lineage>
        <taxon>Bacteria</taxon>
        <taxon>Pseudomonadati</taxon>
        <taxon>Verrucomicrobiota</taxon>
        <taxon>Opitutia</taxon>
        <taxon>Opitutales</taxon>
        <taxon>Opitutaceae</taxon>
        <taxon>Rariglobus</taxon>
    </lineage>
</organism>
<evidence type="ECO:0000313" key="4">
    <source>
        <dbReference type="Proteomes" id="UP000315648"/>
    </source>
</evidence>
<evidence type="ECO:0000313" key="3">
    <source>
        <dbReference type="EMBL" id="TSJ75844.1"/>
    </source>
</evidence>
<dbReference type="InterPro" id="IPR003423">
    <property type="entry name" value="OMP_efflux"/>
</dbReference>
<protein>
    <submittedName>
        <fullName evidence="3">Efflux transporter outer membrane subunit</fullName>
    </submittedName>
</protein>
<feature type="signal peptide" evidence="2">
    <location>
        <begin position="1"/>
        <end position="16"/>
    </location>
</feature>
<comment type="caution">
    <text evidence="3">The sequence shown here is derived from an EMBL/GenBank/DDBJ whole genome shotgun (WGS) entry which is preliminary data.</text>
</comment>
<proteinExistence type="inferred from homology"/>
<evidence type="ECO:0000256" key="1">
    <source>
        <dbReference type="ARBA" id="ARBA00007613"/>
    </source>
</evidence>
<comment type="subcellular location">
    <subcellularLocation>
        <location evidence="2">Cell membrane</location>
        <topology evidence="2">Lipid-anchor</topology>
    </subcellularLocation>
</comment>
<dbReference type="SUPFAM" id="SSF56954">
    <property type="entry name" value="Outer membrane efflux proteins (OEP)"/>
    <property type="match status" value="1"/>
</dbReference>
<dbReference type="Pfam" id="PF02321">
    <property type="entry name" value="OEP"/>
    <property type="match status" value="2"/>
</dbReference>
<keyword evidence="2" id="KW-0732">Signal</keyword>
<reference evidence="3 4" key="1">
    <citation type="submission" date="2019-07" db="EMBL/GenBank/DDBJ databases">
        <title>Description of 53C-WASEF.</title>
        <authorList>
            <person name="Pitt A."/>
            <person name="Hahn M.W."/>
        </authorList>
    </citation>
    <scope>NUCLEOTIDE SEQUENCE [LARGE SCALE GENOMIC DNA]</scope>
    <source>
        <strain evidence="3 4">53C-WASEF</strain>
    </source>
</reference>